<dbReference type="Pfam" id="PF05139">
    <property type="entry name" value="Erythro_esteras"/>
    <property type="match status" value="1"/>
</dbReference>
<reference evidence="2" key="2">
    <citation type="submission" date="2019-10" db="EMBL/GenBank/DDBJ databases">
        <title>Conservation and host-specific expression of non-tandemly repeated heterogenous ribosome RNA gene in arbuscular mycorrhizal fungi.</title>
        <authorList>
            <person name="Maeda T."/>
            <person name="Kobayashi Y."/>
            <person name="Nakagawa T."/>
            <person name="Ezawa T."/>
            <person name="Yamaguchi K."/>
            <person name="Bino T."/>
            <person name="Nishimoto Y."/>
            <person name="Shigenobu S."/>
            <person name="Kawaguchi M."/>
        </authorList>
    </citation>
    <scope>NUCLEOTIDE SEQUENCE</scope>
    <source>
        <strain evidence="2">HR1</strain>
    </source>
</reference>
<dbReference type="EMBL" id="BEXD01000649">
    <property type="protein sequence ID" value="GBB89142.1"/>
    <property type="molecule type" value="Genomic_DNA"/>
</dbReference>
<dbReference type="PANTHER" id="PTHR31299:SF0">
    <property type="entry name" value="ESTERASE, PUTATIVE (AFU_ORTHOLOGUE AFUA_1G05850)-RELATED"/>
    <property type="match status" value="1"/>
</dbReference>
<dbReference type="InterPro" id="IPR052036">
    <property type="entry name" value="Hydrolase/PRTase-associated"/>
</dbReference>
<dbReference type="AlphaFoldDB" id="A0A2Z6QK81"/>
<dbReference type="Proteomes" id="UP000247702">
    <property type="component" value="Unassembled WGS sequence"/>
</dbReference>
<evidence type="ECO:0000313" key="2">
    <source>
        <dbReference type="EMBL" id="GES76876.1"/>
    </source>
</evidence>
<dbReference type="InterPro" id="IPR007815">
    <property type="entry name" value="Emycin_Estase"/>
</dbReference>
<gene>
    <name evidence="2" type="ORF">RCL2_000426300</name>
    <name evidence="1" type="ORF">RclHR1_15820008</name>
</gene>
<reference evidence="1 3" key="1">
    <citation type="submission" date="2017-11" db="EMBL/GenBank/DDBJ databases">
        <title>The genome of Rhizophagus clarus HR1 reveals common genetic basis of auxotrophy among arbuscular mycorrhizal fungi.</title>
        <authorList>
            <person name="Kobayashi Y."/>
        </authorList>
    </citation>
    <scope>NUCLEOTIDE SEQUENCE [LARGE SCALE GENOMIC DNA]</scope>
    <source>
        <strain evidence="1 3">HR1</strain>
    </source>
</reference>
<dbReference type="SUPFAM" id="SSF159501">
    <property type="entry name" value="EreA/ChaN-like"/>
    <property type="match status" value="1"/>
</dbReference>
<dbReference type="PANTHER" id="PTHR31299">
    <property type="entry name" value="ESTERASE, PUTATIVE (AFU_ORTHOLOGUE AFUA_1G05850)-RELATED"/>
    <property type="match status" value="1"/>
</dbReference>
<dbReference type="STRING" id="94130.A0A2Z6QK81"/>
<accession>A0A2Z6QK81</accession>
<dbReference type="CDD" id="cd14728">
    <property type="entry name" value="Ere-like"/>
    <property type="match status" value="1"/>
</dbReference>
<sequence length="256" mass="30055">MIKRRVRFKKQLSGDDEIDELFAAKMNAMVVKHSEEYYRTMIGTGTQNWNLRDLYMMQMLEAIIKYLGRQRGKPIKAIVWAHNSHVGDARHTHKGELQKKWNIGQLARERFGMDKIYNVRFTTHTGSDRETKNVNLSRTETYEHLFHTVSEESSSLNFLLNFNYIEGEKKLPISQELINELADKARLKERAIGVIYHPDTELQSHYFYAKISLQFDSIIYIDITNSLKSLPDKTEDELHRKTLGEKELPETFLVEE</sequence>
<name>A0A2Z6QK81_9GLOM</name>
<comment type="caution">
    <text evidence="1">The sequence shown here is derived from an EMBL/GenBank/DDBJ whole genome shotgun (WGS) entry which is preliminary data.</text>
</comment>
<organism evidence="1 3">
    <name type="scientific">Rhizophagus clarus</name>
    <dbReference type="NCBI Taxonomy" id="94130"/>
    <lineage>
        <taxon>Eukaryota</taxon>
        <taxon>Fungi</taxon>
        <taxon>Fungi incertae sedis</taxon>
        <taxon>Mucoromycota</taxon>
        <taxon>Glomeromycotina</taxon>
        <taxon>Glomeromycetes</taxon>
        <taxon>Glomerales</taxon>
        <taxon>Glomeraceae</taxon>
        <taxon>Rhizophagus</taxon>
    </lineage>
</organism>
<dbReference type="GO" id="GO:0046677">
    <property type="term" value="P:response to antibiotic"/>
    <property type="evidence" value="ECO:0007669"/>
    <property type="project" value="InterPro"/>
</dbReference>
<keyword evidence="3" id="KW-1185">Reference proteome</keyword>
<protein>
    <submittedName>
        <fullName evidence="2">Erythromycin esterase family protein</fullName>
    </submittedName>
</protein>
<evidence type="ECO:0000313" key="3">
    <source>
        <dbReference type="Proteomes" id="UP000247702"/>
    </source>
</evidence>
<dbReference type="EMBL" id="BLAL01000027">
    <property type="protein sequence ID" value="GES76876.1"/>
    <property type="molecule type" value="Genomic_DNA"/>
</dbReference>
<dbReference type="Proteomes" id="UP000615446">
    <property type="component" value="Unassembled WGS sequence"/>
</dbReference>
<dbReference type="Gene3D" id="3.40.1660.10">
    <property type="entry name" value="EreA-like (biosynthetic domain)"/>
    <property type="match status" value="1"/>
</dbReference>
<dbReference type="OrthoDB" id="413649at2759"/>
<evidence type="ECO:0000313" key="1">
    <source>
        <dbReference type="EMBL" id="GBB89142.1"/>
    </source>
</evidence>
<proteinExistence type="predicted"/>